<dbReference type="SUPFAM" id="SSF46689">
    <property type="entry name" value="Homeodomain-like"/>
    <property type="match status" value="1"/>
</dbReference>
<evidence type="ECO:0000313" key="3">
    <source>
        <dbReference type="Proteomes" id="UP000272729"/>
    </source>
</evidence>
<dbReference type="EMBL" id="RBXR01000001">
    <property type="protein sequence ID" value="RKT69170.1"/>
    <property type="molecule type" value="Genomic_DNA"/>
</dbReference>
<name>A0A495X594_9PSEU</name>
<feature type="domain" description="Winged helix-turn helix" evidence="1">
    <location>
        <begin position="110"/>
        <end position="141"/>
    </location>
</feature>
<sequence>MSRTDGDATMHPQDARKLPPDALEALRRRAIAAVEAGASRAEVARMLGVSRQTISTWHREYRARGEEALQSRRRGRRQGEQLALSYAQQLWTIRTVTTRGPEQAGLRYWLWTNQALAELVNNRFGIALSVTTVRNYLIRWGVLTEPVLSNRLGDRRVDQVAGSAAAAPVGGETWWIDRSPTHQRTGPRLDAAGTEVGGQEIAVLYAVSTQGTVLFLSTVDPFDGARVADFFTRLLRQRNRPLTIVPGWRPTRAAEALTAWTARHADRVSVRFAVEEPVDGPVLLEKLSLPLPPHVGTS</sequence>
<evidence type="ECO:0000259" key="1">
    <source>
        <dbReference type="Pfam" id="PF13592"/>
    </source>
</evidence>
<gene>
    <name evidence="2" type="ORF">DFJ66_2365</name>
</gene>
<comment type="caution">
    <text evidence="2">The sequence shown here is derived from an EMBL/GenBank/DDBJ whole genome shotgun (WGS) entry which is preliminary data.</text>
</comment>
<dbReference type="Gene3D" id="1.10.10.60">
    <property type="entry name" value="Homeodomain-like"/>
    <property type="match status" value="1"/>
</dbReference>
<keyword evidence="3" id="KW-1185">Reference proteome</keyword>
<dbReference type="Pfam" id="PF13384">
    <property type="entry name" value="HTH_23"/>
    <property type="match status" value="1"/>
</dbReference>
<protein>
    <submittedName>
        <fullName evidence="2">Transposase</fullName>
    </submittedName>
</protein>
<proteinExistence type="predicted"/>
<accession>A0A495X594</accession>
<evidence type="ECO:0000313" key="2">
    <source>
        <dbReference type="EMBL" id="RKT69170.1"/>
    </source>
</evidence>
<dbReference type="AlphaFoldDB" id="A0A495X594"/>
<dbReference type="Proteomes" id="UP000272729">
    <property type="component" value="Unassembled WGS sequence"/>
</dbReference>
<dbReference type="InterPro" id="IPR025959">
    <property type="entry name" value="Winged_HTH_dom"/>
</dbReference>
<dbReference type="Pfam" id="PF13592">
    <property type="entry name" value="HTH_33"/>
    <property type="match status" value="1"/>
</dbReference>
<dbReference type="InterPro" id="IPR009057">
    <property type="entry name" value="Homeodomain-like_sf"/>
</dbReference>
<organism evidence="2 3">
    <name type="scientific">Saccharothrix variisporea</name>
    <dbReference type="NCBI Taxonomy" id="543527"/>
    <lineage>
        <taxon>Bacteria</taxon>
        <taxon>Bacillati</taxon>
        <taxon>Actinomycetota</taxon>
        <taxon>Actinomycetes</taxon>
        <taxon>Pseudonocardiales</taxon>
        <taxon>Pseudonocardiaceae</taxon>
        <taxon>Saccharothrix</taxon>
    </lineage>
</organism>
<reference evidence="2 3" key="1">
    <citation type="submission" date="2018-10" db="EMBL/GenBank/DDBJ databases">
        <title>Sequencing the genomes of 1000 actinobacteria strains.</title>
        <authorList>
            <person name="Klenk H.-P."/>
        </authorList>
    </citation>
    <scope>NUCLEOTIDE SEQUENCE [LARGE SCALE GENOMIC DNA]</scope>
    <source>
        <strain evidence="2 3">DSM 43911</strain>
    </source>
</reference>